<dbReference type="Gene3D" id="2.60.40.2620">
    <property type="entry name" value="Fimbrillin-like"/>
    <property type="match status" value="1"/>
</dbReference>
<gene>
    <name evidence="2" type="ORF">ING2E5A_2204</name>
</gene>
<dbReference type="Proteomes" id="UP000178485">
    <property type="component" value="Chromosome i"/>
</dbReference>
<dbReference type="Gene3D" id="2.60.40.2630">
    <property type="match status" value="1"/>
</dbReference>
<dbReference type="PROSITE" id="PS51257">
    <property type="entry name" value="PROKAR_LIPOPROTEIN"/>
    <property type="match status" value="1"/>
</dbReference>
<evidence type="ECO:0000259" key="1">
    <source>
        <dbReference type="Pfam" id="PF19886"/>
    </source>
</evidence>
<dbReference type="Pfam" id="PF13149">
    <property type="entry name" value="Mfa_like_1"/>
    <property type="match status" value="1"/>
</dbReference>
<dbReference type="STRING" id="1642646.ING2E5A_2204"/>
<organism evidence="2 3">
    <name type="scientific">Petrimonas mucosa</name>
    <dbReference type="NCBI Taxonomy" id="1642646"/>
    <lineage>
        <taxon>Bacteria</taxon>
        <taxon>Pseudomonadati</taxon>
        <taxon>Bacteroidota</taxon>
        <taxon>Bacteroidia</taxon>
        <taxon>Bacteroidales</taxon>
        <taxon>Dysgonomonadaceae</taxon>
        <taxon>Petrimonas</taxon>
    </lineage>
</organism>
<feature type="domain" description="Endonuclease YhcR N-terminal" evidence="1">
    <location>
        <begin position="310"/>
        <end position="421"/>
    </location>
</feature>
<keyword evidence="3" id="KW-1185">Reference proteome</keyword>
<protein>
    <recommendedName>
        <fullName evidence="1">Endonuclease YhcR N-terminal domain-containing protein</fullName>
    </recommendedName>
</protein>
<sequence>MKTNHLFLLLALLLFSCEGERIDYTIIERSIKVSGHISGVRTRATGDSWSEGDAIGIYMVEAGKGLAVESILAQNAKYVTESDGLFYPAAVDYDVKFPLDGSDVDFIAYYPYGTISSNFEYMIDVADQADQSTIDLLYADNARGLNKDSSFVDLTFTHQLSKLLVYLNTTDGSPLRDAAVTVRGVNTKGTFSLVNRTITTSDKGDIAMKMNGDGAVAEAIVLPAETLGGASLEIINGEYGYRYDLGSSSAVTAFEPGYKYTYTIELDTRSPLDVKTEVTDWQDGPSVTVTVEKEFEVYRPVGEGTPENPYTLEDARNIAPVSGVWVEGFIVGYYSGTSVGSFTNDLTDTTKIKMTSMALADSPDETNAAKTFPVSLPSGEIRNNLNLKSHPENLGKAVKIKGKIDSYYGTRGMPDVTSYMFVADH</sequence>
<dbReference type="EMBL" id="LT608328">
    <property type="protein sequence ID" value="SCM59017.1"/>
    <property type="molecule type" value="Genomic_DNA"/>
</dbReference>
<dbReference type="CDD" id="cd13120">
    <property type="entry name" value="BF2867_like_N"/>
    <property type="match status" value="1"/>
</dbReference>
<dbReference type="Pfam" id="PF19886">
    <property type="entry name" value="DUF6359"/>
    <property type="match status" value="1"/>
</dbReference>
<accession>A0A1G4G8Z6</accession>
<dbReference type="InterPro" id="IPR045939">
    <property type="entry name" value="YhcR_N"/>
</dbReference>
<evidence type="ECO:0000313" key="2">
    <source>
        <dbReference type="EMBL" id="SCM59017.1"/>
    </source>
</evidence>
<dbReference type="AlphaFoldDB" id="A0A1G4G8Z6"/>
<name>A0A1G4G8Z6_9BACT</name>
<dbReference type="CDD" id="cd13121">
    <property type="entry name" value="BF2867_like_C"/>
    <property type="match status" value="1"/>
</dbReference>
<evidence type="ECO:0000313" key="3">
    <source>
        <dbReference type="Proteomes" id="UP000178485"/>
    </source>
</evidence>
<dbReference type="RefSeq" id="WP_071137373.1">
    <property type="nucleotide sequence ID" value="NZ_LT608328.1"/>
</dbReference>
<dbReference type="InterPro" id="IPR042278">
    <property type="entry name" value="Mfa-like_1_N"/>
</dbReference>
<proteinExistence type="predicted"/>
<reference evidence="2 3" key="1">
    <citation type="submission" date="2016-08" db="EMBL/GenBank/DDBJ databases">
        <authorList>
            <person name="Seilhamer J.J."/>
        </authorList>
    </citation>
    <scope>NUCLEOTIDE SEQUENCE [LARGE SCALE GENOMIC DNA]</scope>
    <source>
        <strain evidence="2">ING2-E5A</strain>
    </source>
</reference>
<dbReference type="KEGG" id="pmuc:ING2E5A_2204"/>
<dbReference type="InterPro" id="IPR025049">
    <property type="entry name" value="Mfa-like_1"/>
</dbReference>